<keyword evidence="1" id="KW-0175">Coiled coil</keyword>
<reference evidence="4" key="1">
    <citation type="submission" date="2020-07" db="EMBL/GenBank/DDBJ databases">
        <title>Multicomponent nature underlies the extraordinary mechanical properties of spider dragline silk.</title>
        <authorList>
            <person name="Kono N."/>
            <person name="Nakamura H."/>
            <person name="Mori M."/>
            <person name="Yoshida Y."/>
            <person name="Ohtoshi R."/>
            <person name="Malay A.D."/>
            <person name="Moran D.A.P."/>
            <person name="Tomita M."/>
            <person name="Numata K."/>
            <person name="Arakawa K."/>
        </authorList>
    </citation>
    <scope>NUCLEOTIDE SEQUENCE</scope>
</reference>
<dbReference type="InterPro" id="IPR001584">
    <property type="entry name" value="Integrase_cat-core"/>
</dbReference>
<dbReference type="GO" id="GO:0003676">
    <property type="term" value="F:nucleic acid binding"/>
    <property type="evidence" value="ECO:0007669"/>
    <property type="project" value="InterPro"/>
</dbReference>
<feature type="coiled-coil region" evidence="1">
    <location>
        <begin position="47"/>
        <end position="108"/>
    </location>
</feature>
<name>A0A8X6KHD2_TRICU</name>
<dbReference type="Gene3D" id="3.10.10.10">
    <property type="entry name" value="HIV Type 1 Reverse Transcriptase, subunit A, domain 1"/>
    <property type="match status" value="1"/>
</dbReference>
<evidence type="ECO:0000259" key="3">
    <source>
        <dbReference type="PROSITE" id="PS50994"/>
    </source>
</evidence>
<dbReference type="InterPro" id="IPR012337">
    <property type="entry name" value="RNaseH-like_sf"/>
</dbReference>
<dbReference type="Gene3D" id="3.30.70.270">
    <property type="match status" value="1"/>
</dbReference>
<proteinExistence type="predicted"/>
<dbReference type="Gene3D" id="3.30.420.10">
    <property type="entry name" value="Ribonuclease H-like superfamily/Ribonuclease H"/>
    <property type="match status" value="1"/>
</dbReference>
<feature type="domain" description="Reverse transcriptase" evidence="2">
    <location>
        <begin position="384"/>
        <end position="562"/>
    </location>
</feature>
<dbReference type="PANTHER" id="PTHR37984">
    <property type="entry name" value="PROTEIN CBG26694"/>
    <property type="match status" value="1"/>
</dbReference>
<dbReference type="GO" id="GO:0015074">
    <property type="term" value="P:DNA integration"/>
    <property type="evidence" value="ECO:0007669"/>
    <property type="project" value="InterPro"/>
</dbReference>
<organism evidence="4 5">
    <name type="scientific">Trichonephila clavata</name>
    <name type="common">Joro spider</name>
    <name type="synonym">Nephila clavata</name>
    <dbReference type="NCBI Taxonomy" id="2740835"/>
    <lineage>
        <taxon>Eukaryota</taxon>
        <taxon>Metazoa</taxon>
        <taxon>Ecdysozoa</taxon>
        <taxon>Arthropoda</taxon>
        <taxon>Chelicerata</taxon>
        <taxon>Arachnida</taxon>
        <taxon>Araneae</taxon>
        <taxon>Araneomorphae</taxon>
        <taxon>Entelegynae</taxon>
        <taxon>Araneoidea</taxon>
        <taxon>Nephilidae</taxon>
        <taxon>Trichonephila</taxon>
    </lineage>
</organism>
<dbReference type="GO" id="GO:0071897">
    <property type="term" value="P:DNA biosynthetic process"/>
    <property type="evidence" value="ECO:0007669"/>
    <property type="project" value="UniProtKB-ARBA"/>
</dbReference>
<feature type="domain" description="Integrase catalytic" evidence="3">
    <location>
        <begin position="181"/>
        <end position="351"/>
    </location>
</feature>
<dbReference type="PANTHER" id="PTHR37984:SF5">
    <property type="entry name" value="PROTEIN NYNRIN-LIKE"/>
    <property type="match status" value="1"/>
</dbReference>
<dbReference type="InterPro" id="IPR000477">
    <property type="entry name" value="RT_dom"/>
</dbReference>
<dbReference type="GO" id="GO:0042575">
    <property type="term" value="C:DNA polymerase complex"/>
    <property type="evidence" value="ECO:0007669"/>
    <property type="project" value="UniProtKB-ARBA"/>
</dbReference>
<dbReference type="InterPro" id="IPR043128">
    <property type="entry name" value="Rev_trsase/Diguanyl_cyclase"/>
</dbReference>
<dbReference type="InterPro" id="IPR050951">
    <property type="entry name" value="Retrovirus_Pol_polyprotein"/>
</dbReference>
<dbReference type="InterPro" id="IPR036397">
    <property type="entry name" value="RNaseH_sf"/>
</dbReference>
<dbReference type="InterPro" id="IPR043502">
    <property type="entry name" value="DNA/RNA_pol_sf"/>
</dbReference>
<dbReference type="PROSITE" id="PS50878">
    <property type="entry name" value="RT_POL"/>
    <property type="match status" value="1"/>
</dbReference>
<evidence type="ECO:0000259" key="2">
    <source>
        <dbReference type="PROSITE" id="PS50878"/>
    </source>
</evidence>
<evidence type="ECO:0000313" key="4">
    <source>
        <dbReference type="EMBL" id="GFQ73746.1"/>
    </source>
</evidence>
<protein>
    <submittedName>
        <fullName evidence="4">Retrovirus-related Pol polyprotein from transposon 297</fullName>
    </submittedName>
</protein>
<dbReference type="PROSITE" id="PS50994">
    <property type="entry name" value="INTEGRASE"/>
    <property type="match status" value="1"/>
</dbReference>
<dbReference type="CDD" id="cd01647">
    <property type="entry name" value="RT_LTR"/>
    <property type="match status" value="1"/>
</dbReference>
<keyword evidence="5" id="KW-1185">Reference proteome</keyword>
<dbReference type="SUPFAM" id="SSF56672">
    <property type="entry name" value="DNA/RNA polymerases"/>
    <property type="match status" value="1"/>
</dbReference>
<dbReference type="EMBL" id="BMAO01031262">
    <property type="protein sequence ID" value="GFQ73746.1"/>
    <property type="molecule type" value="Genomic_DNA"/>
</dbReference>
<gene>
    <name evidence="4" type="primary">pol</name>
    <name evidence="4" type="ORF">TNCT_441601</name>
</gene>
<dbReference type="SUPFAM" id="SSF53098">
    <property type="entry name" value="Ribonuclease H-like"/>
    <property type="match status" value="1"/>
</dbReference>
<comment type="caution">
    <text evidence="4">The sequence shown here is derived from an EMBL/GenBank/DDBJ whole genome shotgun (WGS) entry which is preliminary data.</text>
</comment>
<dbReference type="Proteomes" id="UP000887116">
    <property type="component" value="Unassembled WGS sequence"/>
</dbReference>
<dbReference type="AlphaFoldDB" id="A0A8X6KHD2"/>
<evidence type="ECO:0000313" key="5">
    <source>
        <dbReference type="Proteomes" id="UP000887116"/>
    </source>
</evidence>
<sequence>MAYLGKAKKKDLFLAATELGETVSEDMRVIELKQIIIGSKHYEDEFVKNLLESIMTERTENENLEKQTLAREIQLEKEAREREFQILLQNKEIENLQLKLECLRAKQNTFVTLSQMQQFEETNYLIDTEQNSEQIELDRVEEEEVNSENKEILPPVNPYSPISPIIQIQSNTFIATQQKSEELAPIFSEEFIKTNVNACQPMPTSTEGNKEIITIRSLASKYPDAIPVPDKTSKSVIHALLQVFGRMGFPRKIYSDKGKSIMSLLTVEFFKKVSIKMSRCSIFPPQGNSMERFHRSVKRILKASCIDAAILFGVKLKERLDEEQIMKLGKVLVKFSTIFSNIPGKTNLVEHNIDLISDKRVQHKPYRMTNRQSEILKAEIERMLKYKIIEPGPSEYTSPMILVETPGRDPRPCIDYRKLNEMTRTEFYPIPNIEQRVETVAAAKFITLIDLTKGYWQIPLSPKAQKIAAFATSFGVYRPLRMPFGLKNAPYYFSQMMSEILSGCEKYATPYLDDIAIFSETWEEHLEHLEEILNRLKKANLTIKPSKCKFAQQEVQYLGHIVVRLRSHQSFPAFVTLTALSLGSEDFFVGRPGSSRRGDRLQAEEFVRPTAGPCSVLPGSVTKAESRDSYTQRLGFLAL</sequence>
<dbReference type="Pfam" id="PF00078">
    <property type="entry name" value="RVT_1"/>
    <property type="match status" value="1"/>
</dbReference>
<evidence type="ECO:0000256" key="1">
    <source>
        <dbReference type="SAM" id="Coils"/>
    </source>
</evidence>
<accession>A0A8X6KHD2</accession>